<keyword evidence="3" id="KW-1185">Reference proteome</keyword>
<feature type="region of interest" description="Disordered" evidence="1">
    <location>
        <begin position="1"/>
        <end position="20"/>
    </location>
</feature>
<evidence type="ECO:0000313" key="3">
    <source>
        <dbReference type="Proteomes" id="UP000593576"/>
    </source>
</evidence>
<evidence type="ECO:0000256" key="1">
    <source>
        <dbReference type="SAM" id="MobiDB-lite"/>
    </source>
</evidence>
<dbReference type="Proteomes" id="UP000593576">
    <property type="component" value="Unassembled WGS sequence"/>
</dbReference>
<evidence type="ECO:0000313" key="2">
    <source>
        <dbReference type="EMBL" id="MBA0851148.1"/>
    </source>
</evidence>
<reference evidence="2 3" key="1">
    <citation type="journal article" date="2019" name="Genome Biol. Evol.">
        <title>Insights into the evolution of the New World diploid cottons (Gossypium, subgenus Houzingenia) based on genome sequencing.</title>
        <authorList>
            <person name="Grover C.E."/>
            <person name="Arick M.A. 2nd"/>
            <person name="Thrash A."/>
            <person name="Conover J.L."/>
            <person name="Sanders W.S."/>
            <person name="Peterson D.G."/>
            <person name="Frelichowski J.E."/>
            <person name="Scheffler J.A."/>
            <person name="Scheffler B.E."/>
            <person name="Wendel J.F."/>
        </authorList>
    </citation>
    <scope>NUCLEOTIDE SEQUENCE [LARGE SCALE GENOMIC DNA]</scope>
    <source>
        <strain evidence="2">1</strain>
        <tissue evidence="2">Leaf</tissue>
    </source>
</reference>
<sequence>MSTSGIIEDNGDCPTDGRNTKKVQFKDKGVDAVEIPVLKKIGGLIEKVAKLDFNTDNRQYDHVKELCSFYYGDKKVAEVGEGLKKANSIVGVSADNTIEFVPWIVVERHPRKNPKESRKSAVKILVSVEKGSKFHAVFSGVNEKEERKDLEDDFLGI</sequence>
<proteinExistence type="predicted"/>
<name>A0A7J9KXK3_GOSSC</name>
<comment type="caution">
    <text evidence="2">The sequence shown here is derived from an EMBL/GenBank/DDBJ whole genome shotgun (WGS) entry which is preliminary data.</text>
</comment>
<dbReference type="OrthoDB" id="10532187at2759"/>
<dbReference type="EMBL" id="JABFAF010000003">
    <property type="protein sequence ID" value="MBA0851148.1"/>
    <property type="molecule type" value="Genomic_DNA"/>
</dbReference>
<organism evidence="2 3">
    <name type="scientific">Gossypium schwendimanii</name>
    <name type="common">Cotton</name>
    <dbReference type="NCBI Taxonomy" id="34291"/>
    <lineage>
        <taxon>Eukaryota</taxon>
        <taxon>Viridiplantae</taxon>
        <taxon>Streptophyta</taxon>
        <taxon>Embryophyta</taxon>
        <taxon>Tracheophyta</taxon>
        <taxon>Spermatophyta</taxon>
        <taxon>Magnoliopsida</taxon>
        <taxon>eudicotyledons</taxon>
        <taxon>Gunneridae</taxon>
        <taxon>Pentapetalae</taxon>
        <taxon>rosids</taxon>
        <taxon>malvids</taxon>
        <taxon>Malvales</taxon>
        <taxon>Malvaceae</taxon>
        <taxon>Malvoideae</taxon>
        <taxon>Gossypium</taxon>
    </lineage>
</organism>
<gene>
    <name evidence="2" type="ORF">Goshw_014271</name>
</gene>
<protein>
    <submittedName>
        <fullName evidence="2">Uncharacterized protein</fullName>
    </submittedName>
</protein>
<accession>A0A7J9KXK3</accession>
<dbReference type="AlphaFoldDB" id="A0A7J9KXK3"/>